<dbReference type="EMBL" id="BGZK01000753">
    <property type="protein sequence ID" value="GBP59117.1"/>
    <property type="molecule type" value="Genomic_DNA"/>
</dbReference>
<accession>A0A4C1XA49</accession>
<dbReference type="AlphaFoldDB" id="A0A4C1XA49"/>
<evidence type="ECO:0000313" key="1">
    <source>
        <dbReference type="EMBL" id="GBP59117.1"/>
    </source>
</evidence>
<name>A0A4C1XA49_EUMVA</name>
<protein>
    <submittedName>
        <fullName evidence="1">Uncharacterized protein</fullName>
    </submittedName>
</protein>
<proteinExistence type="predicted"/>
<gene>
    <name evidence="1" type="ORF">EVAR_44357_1</name>
</gene>
<comment type="caution">
    <text evidence="1">The sequence shown here is derived from an EMBL/GenBank/DDBJ whole genome shotgun (WGS) entry which is preliminary data.</text>
</comment>
<keyword evidence="2" id="KW-1185">Reference proteome</keyword>
<reference evidence="1 2" key="1">
    <citation type="journal article" date="2019" name="Commun. Biol.">
        <title>The bagworm genome reveals a unique fibroin gene that provides high tensile strength.</title>
        <authorList>
            <person name="Kono N."/>
            <person name="Nakamura H."/>
            <person name="Ohtoshi R."/>
            <person name="Tomita M."/>
            <person name="Numata K."/>
            <person name="Arakawa K."/>
        </authorList>
    </citation>
    <scope>NUCLEOTIDE SEQUENCE [LARGE SCALE GENOMIC DNA]</scope>
</reference>
<dbReference type="Proteomes" id="UP000299102">
    <property type="component" value="Unassembled WGS sequence"/>
</dbReference>
<evidence type="ECO:0000313" key="2">
    <source>
        <dbReference type="Proteomes" id="UP000299102"/>
    </source>
</evidence>
<organism evidence="1 2">
    <name type="scientific">Eumeta variegata</name>
    <name type="common">Bagworm moth</name>
    <name type="synonym">Eumeta japonica</name>
    <dbReference type="NCBI Taxonomy" id="151549"/>
    <lineage>
        <taxon>Eukaryota</taxon>
        <taxon>Metazoa</taxon>
        <taxon>Ecdysozoa</taxon>
        <taxon>Arthropoda</taxon>
        <taxon>Hexapoda</taxon>
        <taxon>Insecta</taxon>
        <taxon>Pterygota</taxon>
        <taxon>Neoptera</taxon>
        <taxon>Endopterygota</taxon>
        <taxon>Lepidoptera</taxon>
        <taxon>Glossata</taxon>
        <taxon>Ditrysia</taxon>
        <taxon>Tineoidea</taxon>
        <taxon>Psychidae</taxon>
        <taxon>Oiketicinae</taxon>
        <taxon>Eumeta</taxon>
    </lineage>
</organism>
<sequence length="94" mass="9818">MLTDRWTNGESKEFLALGDVATALSADRVARVTSSQSWRDVAAAPHSRSLVSCEPVYLTALDAPGRAARVAALGAARPRLAAPCRAAPPSSVDD</sequence>